<dbReference type="SUPFAM" id="SSF51445">
    <property type="entry name" value="(Trans)glycosidases"/>
    <property type="match status" value="1"/>
</dbReference>
<dbReference type="Gene3D" id="3.20.20.70">
    <property type="entry name" value="Aldolase class I"/>
    <property type="match status" value="1"/>
</dbReference>
<accession>A0A060C8A3</accession>
<dbReference type="InterPro" id="IPR017853">
    <property type="entry name" value="GH"/>
</dbReference>
<reference evidence="1" key="1">
    <citation type="journal article" date="2013" name="Environ. Microbiol.">
        <title>Seasonally variable intestinal metagenomes of the red palm weevil (Rhynchophorus ferrugineus).</title>
        <authorList>
            <person name="Jia S."/>
            <person name="Zhang X."/>
            <person name="Zhang G."/>
            <person name="Yin A."/>
            <person name="Zhang S."/>
            <person name="Li F."/>
            <person name="Wang L."/>
            <person name="Zhao D."/>
            <person name="Yun Q."/>
            <person name="Tala"/>
            <person name="Wang J."/>
            <person name="Sun G."/>
            <person name="Baabdullah M."/>
            <person name="Yu X."/>
            <person name="Hu S."/>
            <person name="Al-Mssallem I.S."/>
            <person name="Yu J."/>
        </authorList>
    </citation>
    <scope>NUCLEOTIDE SEQUENCE</scope>
</reference>
<protein>
    <submittedName>
        <fullName evidence="1">CAZy families GH36 protein</fullName>
    </submittedName>
</protein>
<sequence length="156" mass="16907">GLLDHVRAQLAWLGDLRERHPGVVIENCSSGAMRSDFARLELADLQSTSDQQDPVLYPVIAASSPMLMPPEVAGNWAYPQPDMSLEQIAFTMVTGLCGTPYLAGFLDRMSEVQLSLVREALGVHRMIRDEVAGSDPLLGRVGLGPGGRTPVVVRRV</sequence>
<name>A0A060C8A3_9BIFI</name>
<proteinExistence type="predicted"/>
<organism evidence="1">
    <name type="scientific">uncultured Bifidobacterium sp</name>
    <dbReference type="NCBI Taxonomy" id="165187"/>
    <lineage>
        <taxon>Bacteria</taxon>
        <taxon>Bacillati</taxon>
        <taxon>Actinomycetota</taxon>
        <taxon>Actinomycetes</taxon>
        <taxon>Bifidobacteriales</taxon>
        <taxon>Bifidobacteriaceae</taxon>
        <taxon>Bifidobacterium</taxon>
        <taxon>environmental samples</taxon>
    </lineage>
</organism>
<dbReference type="InterPro" id="IPR013785">
    <property type="entry name" value="Aldolase_TIM"/>
</dbReference>
<dbReference type="Pfam" id="PF02065">
    <property type="entry name" value="Melibiase"/>
    <property type="match status" value="1"/>
</dbReference>
<dbReference type="AlphaFoldDB" id="A0A060C8A3"/>
<feature type="non-terminal residue" evidence="1">
    <location>
        <position position="156"/>
    </location>
</feature>
<evidence type="ECO:0000313" key="1">
    <source>
        <dbReference type="EMBL" id="AIA91197.1"/>
    </source>
</evidence>
<feature type="non-terminal residue" evidence="1">
    <location>
        <position position="1"/>
    </location>
</feature>
<dbReference type="EMBL" id="KF123887">
    <property type="protein sequence ID" value="AIA91197.1"/>
    <property type="molecule type" value="Genomic_DNA"/>
</dbReference>